<evidence type="ECO:0000256" key="5">
    <source>
        <dbReference type="ARBA" id="ARBA00022842"/>
    </source>
</evidence>
<evidence type="ECO:0000256" key="2">
    <source>
        <dbReference type="ARBA" id="ARBA00022435"/>
    </source>
</evidence>
<gene>
    <name evidence="11" type="ORF">V3I07_04915</name>
</gene>
<evidence type="ECO:0000313" key="11">
    <source>
        <dbReference type="EMBL" id="MFK7000233.1"/>
    </source>
</evidence>
<evidence type="ECO:0000256" key="3">
    <source>
        <dbReference type="ARBA" id="ARBA00022532"/>
    </source>
</evidence>
<evidence type="ECO:0000256" key="1">
    <source>
        <dbReference type="ARBA" id="ARBA00001946"/>
    </source>
</evidence>
<evidence type="ECO:0000256" key="7">
    <source>
        <dbReference type="ARBA" id="ARBA00023002"/>
    </source>
</evidence>
<evidence type="ECO:0000256" key="4">
    <source>
        <dbReference type="ARBA" id="ARBA00022723"/>
    </source>
</evidence>
<dbReference type="EMBL" id="JAZGZP010000006">
    <property type="protein sequence ID" value="MFK7000233.1"/>
    <property type="molecule type" value="Genomic_DNA"/>
</dbReference>
<keyword evidence="3 10" id="KW-0816">Tricarboxylic acid cycle</keyword>
<evidence type="ECO:0000256" key="8">
    <source>
        <dbReference type="ARBA" id="ARBA00023554"/>
    </source>
</evidence>
<evidence type="ECO:0000256" key="9">
    <source>
        <dbReference type="ARBA" id="ARBA00046318"/>
    </source>
</evidence>
<dbReference type="InterPro" id="IPR004436">
    <property type="entry name" value="Isocitrate_DH_NADP_mono"/>
</dbReference>
<dbReference type="SUPFAM" id="SSF53659">
    <property type="entry name" value="Isocitrate/Isopropylmalate dehydrogenase-like"/>
    <property type="match status" value="1"/>
</dbReference>
<evidence type="ECO:0000256" key="10">
    <source>
        <dbReference type="PIRNR" id="PIRNR009407"/>
    </source>
</evidence>
<keyword evidence="12" id="KW-1185">Reference proteome</keyword>
<keyword evidence="2 10" id="KW-0329">Glyoxylate bypass</keyword>
<protein>
    <recommendedName>
        <fullName evidence="10">Isocitrate dehydrogenase [NADP]</fullName>
        <ecNumber evidence="10">1.1.1.42</ecNumber>
    </recommendedName>
    <alternativeName>
        <fullName evidence="10">Oxalosuccinate decarboxylase</fullName>
    </alternativeName>
</protein>
<organism evidence="11 12">
    <name type="scientific">Flavobacterium oreochromis</name>
    <dbReference type="NCBI Taxonomy" id="2906078"/>
    <lineage>
        <taxon>Bacteria</taxon>
        <taxon>Pseudomonadati</taxon>
        <taxon>Bacteroidota</taxon>
        <taxon>Flavobacteriia</taxon>
        <taxon>Flavobacteriales</taxon>
        <taxon>Flavobacteriaceae</taxon>
        <taxon>Flavobacterium</taxon>
    </lineage>
</organism>
<evidence type="ECO:0000313" key="12">
    <source>
        <dbReference type="Proteomes" id="UP001621706"/>
    </source>
</evidence>
<comment type="caution">
    <text evidence="11">The sequence shown here is derived from an EMBL/GenBank/DDBJ whole genome shotgun (WGS) entry which is preliminary data.</text>
</comment>
<comment type="similarity">
    <text evidence="9 10">Belongs to the monomeric-type IDH family.</text>
</comment>
<keyword evidence="4" id="KW-0479">Metal-binding</keyword>
<dbReference type="Pfam" id="PF03971">
    <property type="entry name" value="IDH"/>
    <property type="match status" value="1"/>
</dbReference>
<evidence type="ECO:0000256" key="6">
    <source>
        <dbReference type="ARBA" id="ARBA00022857"/>
    </source>
</evidence>
<name>A0ABW8P6Q5_9FLAO</name>
<proteinExistence type="inferred from homology"/>
<comment type="catalytic activity">
    <reaction evidence="8 10">
        <text>D-threo-isocitrate + NADP(+) = 2-oxoglutarate + CO2 + NADPH</text>
        <dbReference type="Rhea" id="RHEA:19629"/>
        <dbReference type="ChEBI" id="CHEBI:15562"/>
        <dbReference type="ChEBI" id="CHEBI:16526"/>
        <dbReference type="ChEBI" id="CHEBI:16810"/>
        <dbReference type="ChEBI" id="CHEBI:57783"/>
        <dbReference type="ChEBI" id="CHEBI:58349"/>
        <dbReference type="EC" id="1.1.1.42"/>
    </reaction>
</comment>
<dbReference type="EC" id="1.1.1.42" evidence="10"/>
<dbReference type="NCBIfam" id="TIGR00178">
    <property type="entry name" value="monomer_idh"/>
    <property type="match status" value="1"/>
</dbReference>
<dbReference type="Gene3D" id="3.40.718.10">
    <property type="entry name" value="Isopropylmalate Dehydrogenase"/>
    <property type="match status" value="2"/>
</dbReference>
<keyword evidence="6 10" id="KW-0521">NADP</keyword>
<sequence>MSNKSTIHYTLTDEAPMLATHSFLPIVQAFTKTANIDIQIRDISLAGRILSNFPEFLKEEQRIADALTELGQLATTPEANIIKLPNISASIVQLKEAIAELQAHGFAIPNYPEEPQNDEEKNIKAKYAKVLGSAVNPVLREGNSDRRAPKAVKNYAKANPHRMGVWAKDSKTSVAHMNAGDFYGTETSTTVANDGKFRIVFTANDGTSKVLKDFAALKAGEIIDSSVMNLAALKAFTKEAIAQAKEKNVLLSAHLKATMMKVSDPIIFGAIVETYFADVFTKYADTFKSLDINPNNGLQDLYAKIAGHAQEAEIKGAIETALTNGPRVAMVNSDKGITNFHVSSDVIVDASMAALARSGGKMWNTEGKEEDTVCIIPDRTYAGFYQAVVDDMIANGALDPKTMGTVPNVGLMAQKAEEYGSHDKTFQVDAAGTVNVEDENGTVLLSQKVEAGDIFRMCQTKDAPIQDWVKLAVTRARLSDTPAIFWLDKGRAHDSQMIQKVEKYLQDHDTTGLDIRIMDVKDAMAETLRRIREGKDTISVSGNVLRDYLTDLFPILELGTSAKMLSIVPLMNGGGLFETGAGGSAPKHVEQFVEEGYLRWDSLGEFLALQASLEHLAQTQNNAKAQVLADTLDEANALFLANDKSPARKVGEIDNRGSHFYLALYWAQALANQTKDADLQATFAPIAAEMTTNEAKIDAELIAAQGKAQEIAGYYQPSFELTDKAMRPSETLNTILSKL</sequence>
<keyword evidence="7 10" id="KW-0560">Oxidoreductase</keyword>
<dbReference type="Proteomes" id="UP001621706">
    <property type="component" value="Unassembled WGS sequence"/>
</dbReference>
<comment type="cofactor">
    <cofactor evidence="1">
        <name>Mg(2+)</name>
        <dbReference type="ChEBI" id="CHEBI:18420"/>
    </cofactor>
</comment>
<keyword evidence="5" id="KW-0460">Magnesium</keyword>
<reference evidence="11 12" key="1">
    <citation type="submission" date="2024-02" db="EMBL/GenBank/DDBJ databases">
        <title>Comparative Genomic Analysis of Flavobacterium Species Causing Columnaris Disease of Freshwater Fish in Thailand: Insights into Virulence and Resistance Mechanisms.</title>
        <authorList>
            <person name="Nguyen D."/>
            <person name="Chokmangmeepisarn P."/>
            <person name="Khianchaikhan K."/>
            <person name="Morishita M."/>
            <person name="Bunnoy A."/>
            <person name="Rodkhum C."/>
        </authorList>
    </citation>
    <scope>NUCLEOTIDE SEQUENCE [LARGE SCALE GENOMIC DNA]</scope>
    <source>
        <strain evidence="11 12">CNRT2201</strain>
    </source>
</reference>
<accession>A0ABW8P6Q5</accession>
<dbReference type="PANTHER" id="PTHR36999:SF1">
    <property type="entry name" value="ISOCITRATE DEHYDROGENASE (NADP(+))"/>
    <property type="match status" value="1"/>
</dbReference>
<dbReference type="GO" id="GO:0004450">
    <property type="term" value="F:isocitrate dehydrogenase (NADP+) activity"/>
    <property type="evidence" value="ECO:0007669"/>
    <property type="project" value="UniProtKB-EC"/>
</dbReference>
<dbReference type="PANTHER" id="PTHR36999">
    <property type="entry name" value="ISOCITRATE DEHYDROGENASE [NADP]"/>
    <property type="match status" value="1"/>
</dbReference>
<dbReference type="PIRSF" id="PIRSF009407">
    <property type="entry name" value="IDH_monmr"/>
    <property type="match status" value="1"/>
</dbReference>
<dbReference type="RefSeq" id="WP_088398005.1">
    <property type="nucleotide sequence ID" value="NZ_JAZGZP010000006.1"/>
</dbReference>